<sequence>MNGISGASIESAAPRYLALGDSYTIGEGVPTEGTWPFQLAAALRADGIALSDPEVIATTGWTTDELAAAIDTAAPQGPYALVSLLIGVNNQYRGRPLAEYRQQFEQLLQRAIALADENPARVLVLSTPDWGFTPYAQHNGRDAAQVAREIDDFNAAAHACCGDYGVAFVDITPASRDGGAEPAMLADDGLHPSARMYRRWMEQALPVASALLKAPPAA</sequence>
<protein>
    <submittedName>
        <fullName evidence="2">SGNH/GDSL hydrolase family protein</fullName>
        <ecNumber evidence="2">3.1.-.-</ecNumber>
    </submittedName>
</protein>
<organism evidence="2 3">
    <name type="scientific">Stenotrophomonas capsici</name>
    <dbReference type="NCBI Taxonomy" id="3110230"/>
    <lineage>
        <taxon>Bacteria</taxon>
        <taxon>Pseudomonadati</taxon>
        <taxon>Pseudomonadota</taxon>
        <taxon>Gammaproteobacteria</taxon>
        <taxon>Lysobacterales</taxon>
        <taxon>Lysobacteraceae</taxon>
        <taxon>Stenotrophomonas</taxon>
    </lineage>
</organism>
<gene>
    <name evidence="2" type="ORF">VA603_00945</name>
</gene>
<evidence type="ECO:0000313" key="2">
    <source>
        <dbReference type="EMBL" id="MEA5666105.1"/>
    </source>
</evidence>
<dbReference type="CDD" id="cd01832">
    <property type="entry name" value="SGNH_hydrolase_like_1"/>
    <property type="match status" value="1"/>
</dbReference>
<reference evidence="2 3" key="1">
    <citation type="submission" date="2023-12" db="EMBL/GenBank/DDBJ databases">
        <title>Stenotrophomonas guangdongensis sp. nov., isolated from wilted pepper plants (Capsicum annuum).</title>
        <authorList>
            <person name="Qiu M."/>
            <person name="Li Y."/>
            <person name="Liu Q."/>
            <person name="Zhang X."/>
            <person name="Huang Y."/>
            <person name="Guo R."/>
            <person name="Hu M."/>
            <person name="Zhou J."/>
            <person name="Zhou X."/>
        </authorList>
    </citation>
    <scope>NUCLEOTIDE SEQUENCE [LARGE SCALE GENOMIC DNA]</scope>
    <source>
        <strain evidence="2 3">MH1</strain>
    </source>
</reference>
<dbReference type="Gene3D" id="3.40.50.1110">
    <property type="entry name" value="SGNH hydrolase"/>
    <property type="match status" value="1"/>
</dbReference>
<dbReference type="InterPro" id="IPR036514">
    <property type="entry name" value="SGNH_hydro_sf"/>
</dbReference>
<dbReference type="SUPFAM" id="SSF52266">
    <property type="entry name" value="SGNH hydrolase"/>
    <property type="match status" value="1"/>
</dbReference>
<dbReference type="GO" id="GO:0016787">
    <property type="term" value="F:hydrolase activity"/>
    <property type="evidence" value="ECO:0007669"/>
    <property type="project" value="UniProtKB-KW"/>
</dbReference>
<accession>A0ABU5V1Y5</accession>
<proteinExistence type="predicted"/>
<dbReference type="PANTHER" id="PTHR30383">
    <property type="entry name" value="THIOESTERASE 1/PROTEASE 1/LYSOPHOSPHOLIPASE L1"/>
    <property type="match status" value="1"/>
</dbReference>
<dbReference type="EC" id="3.1.-.-" evidence="2"/>
<dbReference type="RefSeq" id="WP_132865575.1">
    <property type="nucleotide sequence ID" value="NZ_JAYFUH010000036.1"/>
</dbReference>
<evidence type="ECO:0000259" key="1">
    <source>
        <dbReference type="Pfam" id="PF13472"/>
    </source>
</evidence>
<dbReference type="Pfam" id="PF13472">
    <property type="entry name" value="Lipase_GDSL_2"/>
    <property type="match status" value="1"/>
</dbReference>
<dbReference type="PANTHER" id="PTHR30383:SF5">
    <property type="entry name" value="SGNH HYDROLASE-TYPE ESTERASE DOMAIN-CONTAINING PROTEIN"/>
    <property type="match status" value="1"/>
</dbReference>
<keyword evidence="2" id="KW-0378">Hydrolase</keyword>
<feature type="domain" description="SGNH hydrolase-type esterase" evidence="1">
    <location>
        <begin position="18"/>
        <end position="199"/>
    </location>
</feature>
<keyword evidence="3" id="KW-1185">Reference proteome</keyword>
<comment type="caution">
    <text evidence="2">The sequence shown here is derived from an EMBL/GenBank/DDBJ whole genome shotgun (WGS) entry which is preliminary data.</text>
</comment>
<dbReference type="Proteomes" id="UP001301653">
    <property type="component" value="Unassembled WGS sequence"/>
</dbReference>
<evidence type="ECO:0000313" key="3">
    <source>
        <dbReference type="Proteomes" id="UP001301653"/>
    </source>
</evidence>
<dbReference type="EMBL" id="JAYFUH010000036">
    <property type="protein sequence ID" value="MEA5666105.1"/>
    <property type="molecule type" value="Genomic_DNA"/>
</dbReference>
<dbReference type="InterPro" id="IPR013830">
    <property type="entry name" value="SGNH_hydro"/>
</dbReference>
<dbReference type="InterPro" id="IPR051532">
    <property type="entry name" value="Ester_Hydrolysis_Enzymes"/>
</dbReference>
<name>A0ABU5V1Y5_9GAMM</name>